<dbReference type="InterPro" id="IPR010095">
    <property type="entry name" value="Cas12f1-like_TNB"/>
</dbReference>
<dbReference type="AlphaFoldDB" id="A0A2S0UQ82"/>
<dbReference type="Proteomes" id="UP000244496">
    <property type="component" value="Chromosome"/>
</dbReference>
<evidence type="ECO:0000259" key="2">
    <source>
        <dbReference type="Pfam" id="PF07282"/>
    </source>
</evidence>
<organism evidence="3 4">
    <name type="scientific">Paragemmobacter aquarius</name>
    <dbReference type="NCBI Taxonomy" id="2169400"/>
    <lineage>
        <taxon>Bacteria</taxon>
        <taxon>Pseudomonadati</taxon>
        <taxon>Pseudomonadota</taxon>
        <taxon>Alphaproteobacteria</taxon>
        <taxon>Rhodobacterales</taxon>
        <taxon>Paracoccaceae</taxon>
        <taxon>Paragemmobacter</taxon>
    </lineage>
</organism>
<feature type="domain" description="Cas12f1-like TNB" evidence="2">
    <location>
        <begin position="234"/>
        <end position="290"/>
    </location>
</feature>
<name>A0A2S0UQ82_9RHOB</name>
<protein>
    <recommendedName>
        <fullName evidence="2">Cas12f1-like TNB domain-containing protein</fullName>
    </recommendedName>
</protein>
<evidence type="ECO:0000313" key="4">
    <source>
        <dbReference type="Proteomes" id="UP000244496"/>
    </source>
</evidence>
<keyword evidence="4" id="KW-1185">Reference proteome</keyword>
<gene>
    <name evidence="3" type="ORF">HYN69_17030</name>
</gene>
<evidence type="ECO:0000313" key="3">
    <source>
        <dbReference type="EMBL" id="AWB49978.1"/>
    </source>
</evidence>
<dbReference type="KEGG" id="geh:HYN69_17030"/>
<dbReference type="Pfam" id="PF07282">
    <property type="entry name" value="Cas12f1-like_TNB"/>
    <property type="match status" value="1"/>
</dbReference>
<proteinExistence type="predicted"/>
<keyword evidence="1" id="KW-0238">DNA-binding</keyword>
<dbReference type="GO" id="GO:0003677">
    <property type="term" value="F:DNA binding"/>
    <property type="evidence" value="ECO:0007669"/>
    <property type="project" value="UniProtKB-KW"/>
</dbReference>
<reference evidence="3 4" key="1">
    <citation type="submission" date="2018-04" db="EMBL/GenBank/DDBJ databases">
        <title>Genome sequencing of Gemmobacter.</title>
        <authorList>
            <person name="Yi H."/>
            <person name="Baek M.-G."/>
        </authorList>
    </citation>
    <scope>NUCLEOTIDE SEQUENCE [LARGE SCALE GENOMIC DNA]</scope>
    <source>
        <strain evidence="3 4">HYN0069</strain>
    </source>
</reference>
<accession>A0A2S0UQ82</accession>
<dbReference type="EMBL" id="CP028918">
    <property type="protein sequence ID" value="AWB49978.1"/>
    <property type="molecule type" value="Genomic_DNA"/>
</dbReference>
<evidence type="ECO:0000256" key="1">
    <source>
        <dbReference type="ARBA" id="ARBA00023125"/>
    </source>
</evidence>
<sequence>MWCCRFVSGQNGQYSLVMKRCDHLPLSDANPGKIREALDVLRAMRGAAPDVAADQGQRFFETGRFNKMVSAAGEARSPRILRAKTRVGAVRVQMLRYQVVRQLDSFMSNRSNDFKETVLRSTVDDAVRHQLLTINRAGAWFSREPINMASGPHKGEKQGLKPNHSRRYRARVAAFRGFLKTEIGRVLNRVIMQKRPAHVVLEKLDFRAPGLSLWLNRILARSGRVVIRSKMKDFEERYGITFSEVNPAYSSQTCSECGFVSKANRKTQSDFSYRSCGHEIHADVNAARNLDSGRSAFDRRARLTKAQSLEATIRRHLERITTRDRVIPAAVLSSPYYRASKAAAEVLLTKKLQPPDPQDLGADVSAG</sequence>